<proteinExistence type="predicted"/>
<dbReference type="OrthoDB" id="7057004at2"/>
<dbReference type="InterPro" id="IPR010699">
    <property type="entry name" value="DUF1275"/>
</dbReference>
<sequence length="231" mass="23825">MGEDATVPVTISSLVIVANGYVDAYLYMAHGGVFAGAQTGNLVLFCVDLAQPQYHGSLAHLWPMMAFVAGVVVAESFRGASTKGDRATRSPLLYALALETAVLAVIGMAPGAIPQTAITTSVGFVVALQVVFFQMVRPATFLTVAMTGNLTRVTGAALTARRTRSRSDLRLAVLYASVILSFGVGAAIGALITAAMGTRSSLVVAGLFAVSWASLRVTVPGKPRSSDGTGT</sequence>
<name>A0A5R9ECS6_9ACTN</name>
<feature type="transmembrane region" description="Helical" evidence="1">
    <location>
        <begin position="61"/>
        <end position="80"/>
    </location>
</feature>
<keyword evidence="3" id="KW-1185">Reference proteome</keyword>
<dbReference type="Proteomes" id="UP000305921">
    <property type="component" value="Unassembled WGS sequence"/>
</dbReference>
<evidence type="ECO:0000313" key="3">
    <source>
        <dbReference type="Proteomes" id="UP000305921"/>
    </source>
</evidence>
<keyword evidence="1" id="KW-1133">Transmembrane helix</keyword>
<dbReference type="PANTHER" id="PTHR37314:SF4">
    <property type="entry name" value="UPF0700 TRANSMEMBRANE PROTEIN YOAK"/>
    <property type="match status" value="1"/>
</dbReference>
<dbReference type="EMBL" id="VAWE01000001">
    <property type="protein sequence ID" value="TLQ47806.1"/>
    <property type="molecule type" value="Genomic_DNA"/>
</dbReference>
<evidence type="ECO:0000256" key="1">
    <source>
        <dbReference type="SAM" id="Phobius"/>
    </source>
</evidence>
<dbReference type="PANTHER" id="PTHR37314">
    <property type="entry name" value="SLR0142 PROTEIN"/>
    <property type="match status" value="1"/>
</dbReference>
<feature type="transmembrane region" description="Helical" evidence="1">
    <location>
        <begin position="92"/>
        <end position="111"/>
    </location>
</feature>
<reference evidence="2 3" key="1">
    <citation type="submission" date="2019-05" db="EMBL/GenBank/DDBJ databases">
        <title>Streptomyces marianii sp. nov., a novel marine actinomycete from southern coast of India.</title>
        <authorList>
            <person name="Iniyan A.M."/>
            <person name="Wink J."/>
            <person name="Ramprasad E."/>
            <person name="Ramana C.V."/>
            <person name="Bunk B."/>
            <person name="Sproer C."/>
            <person name="Joseph F.-J.R.S."/>
            <person name="Vincent S.G.P."/>
        </authorList>
    </citation>
    <scope>NUCLEOTIDE SEQUENCE [LARGE SCALE GENOMIC DNA]</scope>
    <source>
        <strain evidence="2 3">ICN19</strain>
    </source>
</reference>
<comment type="caution">
    <text evidence="2">The sequence shown here is derived from an EMBL/GenBank/DDBJ whole genome shotgun (WGS) entry which is preliminary data.</text>
</comment>
<gene>
    <name evidence="2" type="ORF">FEF34_37155</name>
</gene>
<feature type="transmembrane region" description="Helical" evidence="1">
    <location>
        <begin position="171"/>
        <end position="196"/>
    </location>
</feature>
<keyword evidence="1" id="KW-0472">Membrane</keyword>
<evidence type="ECO:0000313" key="2">
    <source>
        <dbReference type="EMBL" id="TLQ47806.1"/>
    </source>
</evidence>
<organism evidence="2 3">
    <name type="scientific">Streptomyces marianii</name>
    <dbReference type="NCBI Taxonomy" id="1817406"/>
    <lineage>
        <taxon>Bacteria</taxon>
        <taxon>Bacillati</taxon>
        <taxon>Actinomycetota</taxon>
        <taxon>Actinomycetes</taxon>
        <taxon>Kitasatosporales</taxon>
        <taxon>Streptomycetaceae</taxon>
        <taxon>Streptomyces</taxon>
    </lineage>
</organism>
<dbReference type="AlphaFoldDB" id="A0A5R9ECS6"/>
<protein>
    <submittedName>
        <fullName evidence="2">DUF1275 domain-containing protein</fullName>
    </submittedName>
</protein>
<dbReference type="Pfam" id="PF06912">
    <property type="entry name" value="DUF1275"/>
    <property type="match status" value="1"/>
</dbReference>
<dbReference type="RefSeq" id="WP_138057085.1">
    <property type="nucleotide sequence ID" value="NZ_VAWE01000001.1"/>
</dbReference>
<accession>A0A5R9ECS6</accession>
<feature type="transmembrane region" description="Helical" evidence="1">
    <location>
        <begin position="117"/>
        <end position="136"/>
    </location>
</feature>
<keyword evidence="1" id="KW-0812">Transmembrane</keyword>